<name>A0A845QGI5_9FIRM</name>
<dbReference type="Proteomes" id="UP000446866">
    <property type="component" value="Unassembled WGS sequence"/>
</dbReference>
<evidence type="ECO:0000313" key="3">
    <source>
        <dbReference type="EMBL" id="NBH60151.1"/>
    </source>
</evidence>
<dbReference type="GO" id="GO:0006508">
    <property type="term" value="P:proteolysis"/>
    <property type="evidence" value="ECO:0007669"/>
    <property type="project" value="InterPro"/>
</dbReference>
<dbReference type="Gene3D" id="3.30.2290.10">
    <property type="entry name" value="PmbA/TldD superfamily"/>
    <property type="match status" value="1"/>
</dbReference>
<comment type="caution">
    <text evidence="3">The sequence shown here is derived from an EMBL/GenBank/DDBJ whole genome shotgun (WGS) entry which is preliminary data.</text>
</comment>
<dbReference type="PANTHER" id="PTHR30624:SF0">
    <property type="entry name" value="METALLOPROTEASE SLR0863"/>
    <property type="match status" value="1"/>
</dbReference>
<dbReference type="InterPro" id="IPR035068">
    <property type="entry name" value="TldD/PmbA_N"/>
</dbReference>
<gene>
    <name evidence="3" type="ORF">D0435_00480</name>
</gene>
<dbReference type="EMBL" id="QXWK01000001">
    <property type="protein sequence ID" value="NBH60151.1"/>
    <property type="molecule type" value="Genomic_DNA"/>
</dbReference>
<dbReference type="GO" id="GO:0005829">
    <property type="term" value="C:cytosol"/>
    <property type="evidence" value="ECO:0007669"/>
    <property type="project" value="TreeGrafter"/>
</dbReference>
<dbReference type="AlphaFoldDB" id="A0A845QGI5"/>
<dbReference type="SUPFAM" id="SSF111283">
    <property type="entry name" value="Putative modulator of DNA gyrase, PmbA/TldD"/>
    <property type="match status" value="1"/>
</dbReference>
<dbReference type="InterPro" id="IPR045569">
    <property type="entry name" value="Metalloprtase-TldD/E_C"/>
</dbReference>
<evidence type="ECO:0000256" key="1">
    <source>
        <dbReference type="ARBA" id="ARBA00005836"/>
    </source>
</evidence>
<reference evidence="3 4" key="1">
    <citation type="submission" date="2018-08" db="EMBL/GenBank/DDBJ databases">
        <title>Murine metabolic-syndrome-specific gut microbial biobank.</title>
        <authorList>
            <person name="Liu C."/>
        </authorList>
    </citation>
    <scope>NUCLEOTIDE SEQUENCE [LARGE SCALE GENOMIC DNA]</scope>
    <source>
        <strain evidence="3 4">28</strain>
    </source>
</reference>
<dbReference type="GO" id="GO:0008237">
    <property type="term" value="F:metallopeptidase activity"/>
    <property type="evidence" value="ECO:0007669"/>
    <property type="project" value="InterPro"/>
</dbReference>
<dbReference type="RefSeq" id="WP_160200450.1">
    <property type="nucleotide sequence ID" value="NZ_QXWK01000001.1"/>
</dbReference>
<comment type="similarity">
    <text evidence="1">Belongs to the peptidase U62 family.</text>
</comment>
<dbReference type="InterPro" id="IPR036059">
    <property type="entry name" value="TldD/PmbA_sf"/>
</dbReference>
<protein>
    <submittedName>
        <fullName evidence="3">TldD/PmbA family protein</fullName>
    </submittedName>
</protein>
<accession>A0A845QGI5</accession>
<dbReference type="InterPro" id="IPR051463">
    <property type="entry name" value="Peptidase_U62_metallo"/>
</dbReference>
<proteinExistence type="inferred from homology"/>
<evidence type="ECO:0000259" key="2">
    <source>
        <dbReference type="Pfam" id="PF19289"/>
    </source>
</evidence>
<sequence length="446" mass="50038">MYKFPENLYTDIRIDNYSETQLTYDVEVLAEIKEKDVEGIFLRIYDGHRWYYSSFTGKENIQTEIDVLAEKATPNPNVYDCPIIKKLEANQYRKLSYEDGFQSLSLDEKIAVVSKYPKQYVSQCSLMTDLTTQLLLIHNVREFYSSKGANLYYDEEVLSLVLSGTFACGENVLVENYEKFGHRLSDLDESVDREITEHIQKAEEFVRECVSVEPGAYPVVFSPENTGLLCHESVGHKSEGDFFVDSPGMEKIWNMGEEFCDRGISIVDDGEIESSIYLPFDDEGTRSRPTAIVKEGCVGDRMTNAAAAAELNLPMTGNARAIDYTWEPMVRMTTVYLNPGTMPMEDLFKGIEKGIFADTYIAGGGMDVFSIAPGRCYLIENGKITKPVAVSLIFSRCKDALAAIEGRTAEVILKPAYYIRCGKPPQLGLATSDGGPYVRFKSMSVV</sequence>
<organism evidence="3 4">
    <name type="scientific">Anaerotruncus colihominis</name>
    <dbReference type="NCBI Taxonomy" id="169435"/>
    <lineage>
        <taxon>Bacteria</taxon>
        <taxon>Bacillati</taxon>
        <taxon>Bacillota</taxon>
        <taxon>Clostridia</taxon>
        <taxon>Eubacteriales</taxon>
        <taxon>Oscillospiraceae</taxon>
        <taxon>Anaerotruncus</taxon>
    </lineage>
</organism>
<dbReference type="Pfam" id="PF19289">
    <property type="entry name" value="PmbA_TldD_3rd"/>
    <property type="match status" value="1"/>
</dbReference>
<dbReference type="PANTHER" id="PTHR30624">
    <property type="entry name" value="UNCHARACTERIZED PROTEIN TLDD AND PMBA"/>
    <property type="match status" value="1"/>
</dbReference>
<keyword evidence="4" id="KW-1185">Reference proteome</keyword>
<evidence type="ECO:0000313" key="4">
    <source>
        <dbReference type="Proteomes" id="UP000446866"/>
    </source>
</evidence>
<feature type="domain" description="Metalloprotease TldD/E C-terminal" evidence="2">
    <location>
        <begin position="214"/>
        <end position="445"/>
    </location>
</feature>